<reference evidence="7" key="2">
    <citation type="submission" date="2025-08" db="UniProtKB">
        <authorList>
            <consortium name="Ensembl"/>
        </authorList>
    </citation>
    <scope>IDENTIFICATION</scope>
</reference>
<reference evidence="7 8" key="1">
    <citation type="submission" date="2019-04" db="EMBL/GenBank/DDBJ databases">
        <authorList>
            <consortium name="Wellcome Sanger Institute Data Sharing"/>
        </authorList>
    </citation>
    <scope>NUCLEOTIDE SEQUENCE [LARGE SCALE GENOMIC DNA]</scope>
</reference>
<keyword evidence="3 4" id="KW-0694">RNA-binding</keyword>
<dbReference type="GeneID" id="108929019"/>
<protein>
    <submittedName>
        <fullName evidence="7">Non-POU domain containing, octamer-binding</fullName>
    </submittedName>
</protein>
<evidence type="ECO:0000256" key="1">
    <source>
        <dbReference type="ARBA" id="ARBA00004324"/>
    </source>
</evidence>
<dbReference type="SUPFAM" id="SSF54928">
    <property type="entry name" value="RNA-binding domain, RBD"/>
    <property type="match status" value="1"/>
</dbReference>
<evidence type="ECO:0000256" key="3">
    <source>
        <dbReference type="ARBA" id="ARBA00022884"/>
    </source>
</evidence>
<feature type="region of interest" description="Disordered" evidence="5">
    <location>
        <begin position="1"/>
        <end position="37"/>
    </location>
</feature>
<reference evidence="7" key="3">
    <citation type="submission" date="2025-09" db="UniProtKB">
        <authorList>
            <consortium name="Ensembl"/>
        </authorList>
    </citation>
    <scope>IDENTIFICATION</scope>
</reference>
<feature type="domain" description="RRM" evidence="6">
    <location>
        <begin position="64"/>
        <end position="136"/>
    </location>
</feature>
<dbReference type="GeneTree" id="ENSGT00940000154442"/>
<dbReference type="OrthoDB" id="10067824at2759"/>
<dbReference type="Pfam" id="PF08075">
    <property type="entry name" value="NOPS"/>
    <property type="match status" value="1"/>
</dbReference>
<name>A0A8C9QNY4_SCLFO</name>
<evidence type="ECO:0000256" key="5">
    <source>
        <dbReference type="SAM" id="MobiDB-lite"/>
    </source>
</evidence>
<keyword evidence="8" id="KW-1185">Reference proteome</keyword>
<dbReference type="FunFam" id="3.30.70.330:FF:000043">
    <property type="entry name" value="paraspeckle component 1 isoform X1"/>
    <property type="match status" value="1"/>
</dbReference>
<dbReference type="InterPro" id="IPR000504">
    <property type="entry name" value="RRM_dom"/>
</dbReference>
<organism evidence="7 8">
    <name type="scientific">Scleropages formosus</name>
    <name type="common">Asian bonytongue</name>
    <name type="synonym">Osteoglossum formosum</name>
    <dbReference type="NCBI Taxonomy" id="113540"/>
    <lineage>
        <taxon>Eukaryota</taxon>
        <taxon>Metazoa</taxon>
        <taxon>Chordata</taxon>
        <taxon>Craniata</taxon>
        <taxon>Vertebrata</taxon>
        <taxon>Euteleostomi</taxon>
        <taxon>Actinopterygii</taxon>
        <taxon>Neopterygii</taxon>
        <taxon>Teleostei</taxon>
        <taxon>Osteoglossocephala</taxon>
        <taxon>Osteoglossomorpha</taxon>
        <taxon>Osteoglossiformes</taxon>
        <taxon>Osteoglossidae</taxon>
        <taxon>Scleropages</taxon>
    </lineage>
</organism>
<dbReference type="InterPro" id="IPR012677">
    <property type="entry name" value="Nucleotide-bd_a/b_plait_sf"/>
</dbReference>
<dbReference type="Gene3D" id="6.10.250.1170">
    <property type="match status" value="1"/>
</dbReference>
<dbReference type="Ensembl" id="ENSSFOT00015000172.2">
    <property type="protein sequence ID" value="ENSSFOP00015000148.1"/>
    <property type="gene ID" value="ENSSFOG00015000137.2"/>
</dbReference>
<proteinExistence type="predicted"/>
<feature type="domain" description="RRM" evidence="6">
    <location>
        <begin position="138"/>
        <end position="219"/>
    </location>
</feature>
<evidence type="ECO:0000256" key="2">
    <source>
        <dbReference type="ARBA" id="ARBA00022737"/>
    </source>
</evidence>
<dbReference type="RefSeq" id="XP_018598852.1">
    <property type="nucleotide sequence ID" value="XM_018743336.2"/>
</dbReference>
<dbReference type="GO" id="GO:0071599">
    <property type="term" value="P:otic vesicle development"/>
    <property type="evidence" value="ECO:0007669"/>
    <property type="project" value="Ensembl"/>
</dbReference>
<dbReference type="InterPro" id="IPR035979">
    <property type="entry name" value="RBD_domain_sf"/>
</dbReference>
<feature type="region of interest" description="Disordered" evidence="5">
    <location>
        <begin position="324"/>
        <end position="359"/>
    </location>
</feature>
<dbReference type="PANTHER" id="PTHR23189">
    <property type="entry name" value="RNA RECOGNITION MOTIF-CONTAINING"/>
    <property type="match status" value="1"/>
</dbReference>
<evidence type="ECO:0000256" key="4">
    <source>
        <dbReference type="PROSITE-ProRule" id="PRU00176"/>
    </source>
</evidence>
<comment type="subcellular location">
    <subcellularLocation>
        <location evidence="1">Nucleus speckle</location>
    </subcellularLocation>
</comment>
<gene>
    <name evidence="7" type="primary">LOC108929019</name>
</gene>
<feature type="region of interest" description="Disordered" evidence="5">
    <location>
        <begin position="417"/>
        <end position="436"/>
    </location>
</feature>
<evidence type="ECO:0000313" key="8">
    <source>
        <dbReference type="Proteomes" id="UP000694397"/>
    </source>
</evidence>
<dbReference type="SMART" id="SM00360">
    <property type="entry name" value="RRM"/>
    <property type="match status" value="2"/>
</dbReference>
<dbReference type="Pfam" id="PF00076">
    <property type="entry name" value="RRM_1"/>
    <property type="match status" value="2"/>
</dbReference>
<sequence>MQGSQDTVPEQPNYECAREQGPPKQHGAGWNPNGLPAEDSKHSILTIDLRSFKKPGEKTYTQRSRLFVGNLPAGVTEQDVEKLFSKYGKPAEIFVNKERGFGFVRLETRILAEIAKAELDDFAFRGRQLRVRFAAHGAALTVKNLPQFISNELLEEAFSAFGQVERAVVVVDDRGRPTGKGVVEFTSKAAARKALERCAEGAFLLTAYPRPVRVEPMDQLDEDEGQPERVISKNQQFHKEREQPPRFAQPGTFEYEYAMRWKALLDMEKQQQEQVDRNIREAREKLESEMVAAQHEHQVMLMRQDLLRRQEELRRMEEQHNLEVQKRKQVEMRQEEERRRRSEEAARRQQEAFAENSEKDMRMHMPGQGMAVSRSYMAGSNLPAGPVNMPDVEKPLMHERFAVEQAVSDAMLGAMPPFPRGLSTPPDFGLNKRRGY</sequence>
<dbReference type="Gene3D" id="3.30.70.330">
    <property type="match status" value="2"/>
</dbReference>
<evidence type="ECO:0000259" key="6">
    <source>
        <dbReference type="PROSITE" id="PS50102"/>
    </source>
</evidence>
<keyword evidence="2" id="KW-0677">Repeat</keyword>
<dbReference type="GO" id="GO:0003723">
    <property type="term" value="F:RNA binding"/>
    <property type="evidence" value="ECO:0007669"/>
    <property type="project" value="UniProtKB-UniRule"/>
</dbReference>
<dbReference type="GO" id="GO:0007417">
    <property type="term" value="P:central nervous system development"/>
    <property type="evidence" value="ECO:0007669"/>
    <property type="project" value="Ensembl"/>
</dbReference>
<feature type="compositionally biased region" description="Polar residues" evidence="5">
    <location>
        <begin position="1"/>
        <end position="10"/>
    </location>
</feature>
<evidence type="ECO:0000313" key="7">
    <source>
        <dbReference type="Ensembl" id="ENSSFOP00015000148.1"/>
    </source>
</evidence>
<accession>A0A8C9QNY4</accession>
<dbReference type="Proteomes" id="UP000694397">
    <property type="component" value="Chromosome 13"/>
</dbReference>
<dbReference type="GO" id="GO:0016607">
    <property type="term" value="C:nuclear speck"/>
    <property type="evidence" value="ECO:0007669"/>
    <property type="project" value="UniProtKB-SubCell"/>
</dbReference>
<dbReference type="KEGG" id="sfm:108929019"/>
<dbReference type="PROSITE" id="PS50102">
    <property type="entry name" value="RRM"/>
    <property type="match status" value="2"/>
</dbReference>
<dbReference type="GO" id="GO:0061053">
    <property type="term" value="P:somite development"/>
    <property type="evidence" value="ECO:0007669"/>
    <property type="project" value="Ensembl"/>
</dbReference>
<dbReference type="InterPro" id="IPR012975">
    <property type="entry name" value="NOPS"/>
</dbReference>
<dbReference type="AlphaFoldDB" id="A0A8C9QNY4"/>